<dbReference type="PANTHER" id="PTHR43745">
    <property type="entry name" value="NITROREDUCTASE MJ1384-RELATED"/>
    <property type="match status" value="1"/>
</dbReference>
<dbReference type="Proteomes" id="UP000556620">
    <property type="component" value="Unassembled WGS sequence"/>
</dbReference>
<feature type="domain" description="Nitroreductase" evidence="1">
    <location>
        <begin position="143"/>
        <end position="332"/>
    </location>
</feature>
<dbReference type="CDD" id="cd02142">
    <property type="entry name" value="McbC_SagB-like_oxidoreductase"/>
    <property type="match status" value="1"/>
</dbReference>
<gene>
    <name evidence="2" type="ORF">H4C44_18675</name>
</gene>
<dbReference type="NCBIfam" id="TIGR03605">
    <property type="entry name" value="antibiot_sagB"/>
    <property type="match status" value="1"/>
</dbReference>
<evidence type="ECO:0000259" key="1">
    <source>
        <dbReference type="Pfam" id="PF00881"/>
    </source>
</evidence>
<dbReference type="AlphaFoldDB" id="A0A7W2JLI5"/>
<accession>A0A7W2JLI5</accession>
<dbReference type="GO" id="GO:0016491">
    <property type="term" value="F:oxidoreductase activity"/>
    <property type="evidence" value="ECO:0007669"/>
    <property type="project" value="InterPro"/>
</dbReference>
<sequence length="350" mass="39744">MVNKDCFFFVLNNALIFWDFKKHKQYQLSAEHAHRLISVIYEQPCYVPNDNVLQDLKHCEVVTSPSRDEKNWGWDILSRLFHFGTKDIIIEQQPTSEHDWASQYLEHCNTVLSEAAPAELSEIKENGIQLSTSKSDGEFEKLLKQRATVRNFHRASISSEQLGQILQHTLGFIDNRTPNNQKAAIEPFSQRRSSPSAGGLNATEGYVYIANVEGMEPGIYRYEASTHQLHWRNQLPPRLGDLLSGQHFANDIPAGLFLTCRLDKLWWKYKHSRAYRMALIEIGHIAQTFQLTATASGLSTWLTGALNECVIEPLLKLESGNEQVFFFVGCGHSDGSAIPDCLKLLLHNDS</sequence>
<name>A0A7W2JLI5_9PSED</name>
<dbReference type="Gene3D" id="3.40.109.10">
    <property type="entry name" value="NADH Oxidase"/>
    <property type="match status" value="1"/>
</dbReference>
<dbReference type="InterPro" id="IPR000415">
    <property type="entry name" value="Nitroreductase-like"/>
</dbReference>
<comment type="caution">
    <text evidence="2">The sequence shown here is derived from an EMBL/GenBank/DDBJ whole genome shotgun (WGS) entry which is preliminary data.</text>
</comment>
<dbReference type="InterPro" id="IPR020051">
    <property type="entry name" value="SagB-type_dehydrogenase"/>
</dbReference>
<organism evidence="2 3">
    <name type="scientific">Pseudomonas juntendi</name>
    <dbReference type="NCBI Taxonomy" id="2666183"/>
    <lineage>
        <taxon>Bacteria</taxon>
        <taxon>Pseudomonadati</taxon>
        <taxon>Pseudomonadota</taxon>
        <taxon>Gammaproteobacteria</taxon>
        <taxon>Pseudomonadales</taxon>
        <taxon>Pseudomonadaceae</taxon>
        <taxon>Pseudomonas</taxon>
    </lineage>
</organism>
<dbReference type="EMBL" id="JACGCU010000036">
    <property type="protein sequence ID" value="MBA6061201.1"/>
    <property type="molecule type" value="Genomic_DNA"/>
</dbReference>
<dbReference type="Pfam" id="PF00881">
    <property type="entry name" value="Nitroreductase"/>
    <property type="match status" value="1"/>
</dbReference>
<proteinExistence type="predicted"/>
<dbReference type="InterPro" id="IPR029479">
    <property type="entry name" value="Nitroreductase"/>
</dbReference>
<dbReference type="SUPFAM" id="SSF55469">
    <property type="entry name" value="FMN-dependent nitroreductase-like"/>
    <property type="match status" value="1"/>
</dbReference>
<dbReference type="RefSeq" id="WP_182369005.1">
    <property type="nucleotide sequence ID" value="NZ_JACGCU010000036.1"/>
</dbReference>
<protein>
    <submittedName>
        <fullName evidence="2">SagB family peptide dehydrogenase</fullName>
    </submittedName>
</protein>
<reference evidence="2 3" key="1">
    <citation type="submission" date="2020-07" db="EMBL/GenBank/DDBJ databases">
        <title>Diversity of carbapenemase encoding genes among Pseudomonas putida group clinical isolates in a tertiary Brazilian hospital.</title>
        <authorList>
            <person name="Alberto-Lei F."/>
            <person name="Nodari C.S."/>
            <person name="Streling A.P."/>
            <person name="Paulino J.T."/>
            <person name="Bessa-Neto F.O."/>
            <person name="Cayo R."/>
            <person name="Gales A.C."/>
        </authorList>
    </citation>
    <scope>NUCLEOTIDE SEQUENCE [LARGE SCALE GENOMIC DNA]</scope>
    <source>
        <strain evidence="2 3">14535</strain>
    </source>
</reference>
<evidence type="ECO:0000313" key="3">
    <source>
        <dbReference type="Proteomes" id="UP000556620"/>
    </source>
</evidence>
<dbReference type="InterPro" id="IPR052544">
    <property type="entry name" value="Bacteriocin_Proc_Enz"/>
</dbReference>
<dbReference type="PANTHER" id="PTHR43745:SF2">
    <property type="entry name" value="NITROREDUCTASE MJ1384-RELATED"/>
    <property type="match status" value="1"/>
</dbReference>
<evidence type="ECO:0000313" key="2">
    <source>
        <dbReference type="EMBL" id="MBA6061201.1"/>
    </source>
</evidence>